<evidence type="ECO:0000256" key="12">
    <source>
        <dbReference type="ARBA" id="ARBA00023012"/>
    </source>
</evidence>
<dbReference type="InterPro" id="IPR036890">
    <property type="entry name" value="HATPase_C_sf"/>
</dbReference>
<evidence type="ECO:0000259" key="16">
    <source>
        <dbReference type="PROSITE" id="PS50885"/>
    </source>
</evidence>
<evidence type="ECO:0000256" key="5">
    <source>
        <dbReference type="ARBA" id="ARBA00022553"/>
    </source>
</evidence>
<dbReference type="SUPFAM" id="SSF55874">
    <property type="entry name" value="ATPase domain of HSP90 chaperone/DNA topoisomerase II/histidine kinase"/>
    <property type="match status" value="1"/>
</dbReference>
<evidence type="ECO:0000256" key="1">
    <source>
        <dbReference type="ARBA" id="ARBA00000085"/>
    </source>
</evidence>
<keyword evidence="12" id="KW-0902">Two-component regulatory system</keyword>
<evidence type="ECO:0000313" key="17">
    <source>
        <dbReference type="EMBL" id="MFD2547759.1"/>
    </source>
</evidence>
<keyword evidence="5" id="KW-0597">Phosphoprotein</keyword>
<dbReference type="InterPro" id="IPR005467">
    <property type="entry name" value="His_kinase_dom"/>
</dbReference>
<dbReference type="InterPro" id="IPR003594">
    <property type="entry name" value="HATPase_dom"/>
</dbReference>
<evidence type="ECO:0000256" key="2">
    <source>
        <dbReference type="ARBA" id="ARBA00004651"/>
    </source>
</evidence>
<dbReference type="Pfam" id="PF02518">
    <property type="entry name" value="HATPase_c"/>
    <property type="match status" value="1"/>
</dbReference>
<keyword evidence="11 14" id="KW-1133">Transmembrane helix</keyword>
<evidence type="ECO:0000256" key="6">
    <source>
        <dbReference type="ARBA" id="ARBA00022679"/>
    </source>
</evidence>
<keyword evidence="9 17" id="KW-0418">Kinase</keyword>
<dbReference type="PRINTS" id="PR00344">
    <property type="entry name" value="BCTRLSENSOR"/>
</dbReference>
<dbReference type="CDD" id="cd00082">
    <property type="entry name" value="HisKA"/>
    <property type="match status" value="1"/>
</dbReference>
<dbReference type="Pfam" id="PF00672">
    <property type="entry name" value="HAMP"/>
    <property type="match status" value="1"/>
</dbReference>
<dbReference type="Gene3D" id="1.10.287.130">
    <property type="match status" value="1"/>
</dbReference>
<evidence type="ECO:0000256" key="3">
    <source>
        <dbReference type="ARBA" id="ARBA00012438"/>
    </source>
</evidence>
<organism evidence="17 18">
    <name type="scientific">Sphingobacterium suaedae</name>
    <dbReference type="NCBI Taxonomy" id="1686402"/>
    <lineage>
        <taxon>Bacteria</taxon>
        <taxon>Pseudomonadati</taxon>
        <taxon>Bacteroidota</taxon>
        <taxon>Sphingobacteriia</taxon>
        <taxon>Sphingobacteriales</taxon>
        <taxon>Sphingobacteriaceae</taxon>
        <taxon>Sphingobacterium</taxon>
    </lineage>
</organism>
<evidence type="ECO:0000256" key="10">
    <source>
        <dbReference type="ARBA" id="ARBA00022840"/>
    </source>
</evidence>
<evidence type="ECO:0000256" key="11">
    <source>
        <dbReference type="ARBA" id="ARBA00022989"/>
    </source>
</evidence>
<dbReference type="PROSITE" id="PS50885">
    <property type="entry name" value="HAMP"/>
    <property type="match status" value="1"/>
</dbReference>
<keyword evidence="7 14" id="KW-0812">Transmembrane</keyword>
<keyword evidence="10" id="KW-0067">ATP-binding</keyword>
<dbReference type="Pfam" id="PF00512">
    <property type="entry name" value="HisKA"/>
    <property type="match status" value="1"/>
</dbReference>
<dbReference type="PANTHER" id="PTHR45528">
    <property type="entry name" value="SENSOR HISTIDINE KINASE CPXA"/>
    <property type="match status" value="1"/>
</dbReference>
<evidence type="ECO:0000313" key="18">
    <source>
        <dbReference type="Proteomes" id="UP001597545"/>
    </source>
</evidence>
<dbReference type="CDD" id="cd00075">
    <property type="entry name" value="HATPase"/>
    <property type="match status" value="1"/>
</dbReference>
<dbReference type="PANTHER" id="PTHR45528:SF1">
    <property type="entry name" value="SENSOR HISTIDINE KINASE CPXA"/>
    <property type="match status" value="1"/>
</dbReference>
<evidence type="ECO:0000256" key="8">
    <source>
        <dbReference type="ARBA" id="ARBA00022741"/>
    </source>
</evidence>
<dbReference type="Proteomes" id="UP001597545">
    <property type="component" value="Unassembled WGS sequence"/>
</dbReference>
<dbReference type="PROSITE" id="PS50109">
    <property type="entry name" value="HIS_KIN"/>
    <property type="match status" value="1"/>
</dbReference>
<feature type="domain" description="HAMP" evidence="16">
    <location>
        <begin position="179"/>
        <end position="234"/>
    </location>
</feature>
<dbReference type="SMART" id="SM00387">
    <property type="entry name" value="HATPase_c"/>
    <property type="match status" value="1"/>
</dbReference>
<evidence type="ECO:0000259" key="15">
    <source>
        <dbReference type="PROSITE" id="PS50109"/>
    </source>
</evidence>
<comment type="caution">
    <text evidence="17">The sequence shown here is derived from an EMBL/GenBank/DDBJ whole genome shotgun (WGS) entry which is preliminary data.</text>
</comment>
<dbReference type="Gene3D" id="6.10.340.10">
    <property type="match status" value="1"/>
</dbReference>
<dbReference type="InterPro" id="IPR003661">
    <property type="entry name" value="HisK_dim/P_dom"/>
</dbReference>
<comment type="subcellular location">
    <subcellularLocation>
        <location evidence="2">Cell membrane</location>
        <topology evidence="2">Multi-pass membrane protein</topology>
    </subcellularLocation>
</comment>
<dbReference type="InterPro" id="IPR036097">
    <property type="entry name" value="HisK_dim/P_sf"/>
</dbReference>
<dbReference type="InterPro" id="IPR003660">
    <property type="entry name" value="HAMP_dom"/>
</dbReference>
<keyword evidence="4" id="KW-1003">Cell membrane</keyword>
<dbReference type="SUPFAM" id="SSF47384">
    <property type="entry name" value="Homodimeric domain of signal transducing histidine kinase"/>
    <property type="match status" value="1"/>
</dbReference>
<keyword evidence="6" id="KW-0808">Transferase</keyword>
<dbReference type="GO" id="GO:0016301">
    <property type="term" value="F:kinase activity"/>
    <property type="evidence" value="ECO:0007669"/>
    <property type="project" value="UniProtKB-KW"/>
</dbReference>
<protein>
    <recommendedName>
        <fullName evidence="3">histidine kinase</fullName>
        <ecNumber evidence="3">2.7.13.3</ecNumber>
    </recommendedName>
</protein>
<accession>A0ABW5KGN0</accession>
<feature type="transmembrane region" description="Helical" evidence="14">
    <location>
        <begin position="7"/>
        <end position="28"/>
    </location>
</feature>
<feature type="domain" description="Histidine kinase" evidence="15">
    <location>
        <begin position="242"/>
        <end position="457"/>
    </location>
</feature>
<evidence type="ECO:0000256" key="13">
    <source>
        <dbReference type="ARBA" id="ARBA00023136"/>
    </source>
</evidence>
<proteinExistence type="predicted"/>
<dbReference type="SMART" id="SM00304">
    <property type="entry name" value="HAMP"/>
    <property type="match status" value="1"/>
</dbReference>
<evidence type="ECO:0000256" key="7">
    <source>
        <dbReference type="ARBA" id="ARBA00022692"/>
    </source>
</evidence>
<dbReference type="Gene3D" id="3.30.565.10">
    <property type="entry name" value="Histidine kinase-like ATPase, C-terminal domain"/>
    <property type="match status" value="1"/>
</dbReference>
<reference evidence="18" key="1">
    <citation type="journal article" date="2019" name="Int. J. Syst. Evol. Microbiol.">
        <title>The Global Catalogue of Microorganisms (GCM) 10K type strain sequencing project: providing services to taxonomists for standard genome sequencing and annotation.</title>
        <authorList>
            <consortium name="The Broad Institute Genomics Platform"/>
            <consortium name="The Broad Institute Genome Sequencing Center for Infectious Disease"/>
            <person name="Wu L."/>
            <person name="Ma J."/>
        </authorList>
    </citation>
    <scope>NUCLEOTIDE SEQUENCE [LARGE SCALE GENOMIC DNA]</scope>
    <source>
        <strain evidence="18">KCTC 42662</strain>
    </source>
</reference>
<keyword evidence="18" id="KW-1185">Reference proteome</keyword>
<name>A0ABW5KGN0_9SPHI</name>
<dbReference type="InterPro" id="IPR004358">
    <property type="entry name" value="Sig_transdc_His_kin-like_C"/>
</dbReference>
<dbReference type="EMBL" id="JBHULR010000003">
    <property type="protein sequence ID" value="MFD2547759.1"/>
    <property type="molecule type" value="Genomic_DNA"/>
</dbReference>
<keyword evidence="13 14" id="KW-0472">Membrane</keyword>
<keyword evidence="8" id="KW-0547">Nucleotide-binding</keyword>
<dbReference type="SMART" id="SM00388">
    <property type="entry name" value="HisKA"/>
    <property type="match status" value="1"/>
</dbReference>
<comment type="catalytic activity">
    <reaction evidence="1">
        <text>ATP + protein L-histidine = ADP + protein N-phospho-L-histidine.</text>
        <dbReference type="EC" id="2.7.13.3"/>
    </reaction>
</comment>
<evidence type="ECO:0000256" key="14">
    <source>
        <dbReference type="SAM" id="Phobius"/>
    </source>
</evidence>
<dbReference type="RefSeq" id="WP_380902821.1">
    <property type="nucleotide sequence ID" value="NZ_JBHUEG010000007.1"/>
</dbReference>
<evidence type="ECO:0000256" key="4">
    <source>
        <dbReference type="ARBA" id="ARBA00022475"/>
    </source>
</evidence>
<dbReference type="InterPro" id="IPR050398">
    <property type="entry name" value="HssS/ArlS-like"/>
</dbReference>
<dbReference type="CDD" id="cd06225">
    <property type="entry name" value="HAMP"/>
    <property type="match status" value="1"/>
</dbReference>
<gene>
    <name evidence="17" type="ORF">ACFSR5_08895</name>
</gene>
<evidence type="ECO:0000256" key="9">
    <source>
        <dbReference type="ARBA" id="ARBA00022777"/>
    </source>
</evidence>
<dbReference type="EC" id="2.7.13.3" evidence="3"/>
<sequence length="457" mass="51770">MKIRTKIIILFSTISIVYILAFALYVSYFTRDSLQTKFYHRLEENATIVGNHIIKNDEYNNKVYYEVTRKYLRQLSEGKDYLLRIVKGRTDIRFQPHLPMPRSFYTEAIVNGKAQFLDGKTSYVAVFFVDSLHKENLLVISEGVDDYGHEEQRVLDNTVVSGGLLAIALVIFLSFYFANRLLAPIKAINTELTQVDISNLDKRVKNTFTEEHDEIGTLISNFNAMMRRLDISVKSQQSFIGNASHSLRTPLTIIGGEAELAMQQLDATHEAYYSVEAISKHASKMNLIINNLLLLSRSGFERKVENKQHVRIDELLYDVQKSEKHMNPNVDIFLDFSDIPEESNDMNIFVNPDLFYIAFSNVVSNACKYGNNKAVTISLGCRLDHVVVKITDQGIGIPHQDQPHIFDSFFRASNVGSIYGNGLGLVLAKNIFELHGAGLLVTSVENRGTTVQINIPQ</sequence>